<dbReference type="EMBL" id="JTJC03000017">
    <property type="protein sequence ID" value="NHC38160.1"/>
    <property type="molecule type" value="Genomic_DNA"/>
</dbReference>
<dbReference type="PROSITE" id="PS51272">
    <property type="entry name" value="SLH"/>
    <property type="match status" value="3"/>
</dbReference>
<feature type="domain" description="SLH" evidence="2">
    <location>
        <begin position="193"/>
        <end position="257"/>
    </location>
</feature>
<dbReference type="InterPro" id="IPR051465">
    <property type="entry name" value="Cell_Envelope_Struct_Comp"/>
</dbReference>
<dbReference type="RefSeq" id="WP_039713706.1">
    <property type="nucleotide sequence ID" value="NZ_JTJC03000017.1"/>
</dbReference>
<name>A0A9X5I7V9_9CYAN</name>
<evidence type="ECO:0000256" key="1">
    <source>
        <dbReference type="SAM" id="SignalP"/>
    </source>
</evidence>
<dbReference type="PANTHER" id="PTHR43308">
    <property type="entry name" value="OUTER MEMBRANE PROTEIN ALPHA-RELATED"/>
    <property type="match status" value="1"/>
</dbReference>
<organism evidence="3 4">
    <name type="scientific">Scytonema millei VB511283</name>
    <dbReference type="NCBI Taxonomy" id="1245923"/>
    <lineage>
        <taxon>Bacteria</taxon>
        <taxon>Bacillati</taxon>
        <taxon>Cyanobacteriota</taxon>
        <taxon>Cyanophyceae</taxon>
        <taxon>Nostocales</taxon>
        <taxon>Scytonemataceae</taxon>
        <taxon>Scytonema</taxon>
    </lineage>
</organism>
<accession>A0A9X5I7V9</accession>
<evidence type="ECO:0000313" key="3">
    <source>
        <dbReference type="EMBL" id="NHC38160.1"/>
    </source>
</evidence>
<keyword evidence="4" id="KW-1185">Reference proteome</keyword>
<dbReference type="OrthoDB" id="557970at2"/>
<keyword evidence="1" id="KW-0732">Signal</keyword>
<comment type="caution">
    <text evidence="3">The sequence shown here is derived from an EMBL/GenBank/DDBJ whole genome shotgun (WGS) entry which is preliminary data.</text>
</comment>
<evidence type="ECO:0000313" key="4">
    <source>
        <dbReference type="Proteomes" id="UP000031532"/>
    </source>
</evidence>
<feature type="chain" id="PRO_5040933564" evidence="1">
    <location>
        <begin position="28"/>
        <end position="532"/>
    </location>
</feature>
<dbReference type="PROSITE" id="PS51257">
    <property type="entry name" value="PROKAR_LIPOPROTEIN"/>
    <property type="match status" value="1"/>
</dbReference>
<dbReference type="Proteomes" id="UP000031532">
    <property type="component" value="Unassembled WGS sequence"/>
</dbReference>
<reference evidence="3 4" key="1">
    <citation type="journal article" date="2015" name="Genome Announc.">
        <title>Draft Genome Sequence of the Terrestrial Cyanobacterium Scytonema millei VB511283, Isolated from Eastern India.</title>
        <authorList>
            <person name="Sen D."/>
            <person name="Chandrababunaidu M.M."/>
            <person name="Singh D."/>
            <person name="Sanghi N."/>
            <person name="Ghorai A."/>
            <person name="Mishra G.P."/>
            <person name="Madduluri M."/>
            <person name="Adhikary S.P."/>
            <person name="Tripathy S."/>
        </authorList>
    </citation>
    <scope>NUCLEOTIDE SEQUENCE [LARGE SCALE GENOMIC DNA]</scope>
    <source>
        <strain evidence="3 4">VB511283</strain>
    </source>
</reference>
<dbReference type="InterPro" id="IPR001119">
    <property type="entry name" value="SLH_dom"/>
</dbReference>
<dbReference type="Pfam" id="PF00395">
    <property type="entry name" value="SLH"/>
    <property type="match status" value="3"/>
</dbReference>
<evidence type="ECO:0000259" key="2">
    <source>
        <dbReference type="PROSITE" id="PS51272"/>
    </source>
</evidence>
<dbReference type="AlphaFoldDB" id="A0A9X5I7V9"/>
<proteinExistence type="predicted"/>
<dbReference type="PANTHER" id="PTHR43308:SF5">
    <property type="entry name" value="S-LAYER PROTEIN _ PEPTIDOGLYCAN ENDO-BETA-N-ACETYLGLUCOSAMINIDASE"/>
    <property type="match status" value="1"/>
</dbReference>
<protein>
    <submittedName>
        <fullName evidence="3">S-layer homology domain-containing protein</fullName>
    </submittedName>
</protein>
<feature type="domain" description="SLH" evidence="2">
    <location>
        <begin position="67"/>
        <end position="130"/>
    </location>
</feature>
<sequence>MCIVKAATTTILLATLACCELSYKANANPVPIAQKQLGDRAMALKQNSATALEQVLQSRKFKASDLAQVSTLNDIQGSWAQSFIAGLVSRGIVQGFPDGSFRPDEPVTRAQFAAIVTKAFPQQSNRNAIAFADVPEYYWAKDAIQTAYQTGFLAGYPNNTFLPEQNIPRVQVLVALANGLNLSAKTESSTLLDTLYQDAAEIPDFARSPVAAATANRLVVNYPNKDVLHPNQTATRADVAAFIYQALANQGEMPQLRADDPIAEYVVGLQPATPPAASTPEPQPLTPEQVAKLRQQYRIEVTPLTALIRPSVPGGGSSVGSPTAYGAGWGSAFFGTSFQGRARDTSKSDGAASFGFGLGDASKAVGLEIAATAVDLYGNTFGDGTISFKLHRLLPANFGIAVGVENAIIWGETDGGSSLYGVVSKVFSLTEDAAKPFSKITTSVGLGGGRFRSEEDVEDGNDTVNVFGSMGLQATEQLSLIADWTGQDLNLGVSVVPFRSLPLVITPSLADVTGNAGDGVRFVLGVGYVGRF</sequence>
<feature type="domain" description="SLH" evidence="2">
    <location>
        <begin position="131"/>
        <end position="190"/>
    </location>
</feature>
<feature type="signal peptide" evidence="1">
    <location>
        <begin position="1"/>
        <end position="27"/>
    </location>
</feature>
<gene>
    <name evidence="3" type="ORF">QH73_0026665</name>
</gene>